<organism evidence="1 2">
    <name type="scientific">Polystyrenella longa</name>
    <dbReference type="NCBI Taxonomy" id="2528007"/>
    <lineage>
        <taxon>Bacteria</taxon>
        <taxon>Pseudomonadati</taxon>
        <taxon>Planctomycetota</taxon>
        <taxon>Planctomycetia</taxon>
        <taxon>Planctomycetales</taxon>
        <taxon>Planctomycetaceae</taxon>
        <taxon>Polystyrenella</taxon>
    </lineage>
</organism>
<dbReference type="EC" id="2.7.7.18" evidence="1"/>
<dbReference type="PANTHER" id="PTHR31285">
    <property type="entry name" value="NICOTINAMIDE MONONUCLEOTIDE ADENYLYLTRANSFERASE"/>
    <property type="match status" value="1"/>
</dbReference>
<dbReference type="EMBL" id="CP036281">
    <property type="protein sequence ID" value="QDU78650.1"/>
    <property type="molecule type" value="Genomic_DNA"/>
</dbReference>
<keyword evidence="2" id="KW-1185">Reference proteome</keyword>
<dbReference type="PANTHER" id="PTHR31285:SF0">
    <property type="entry name" value="NICOTINAMIDE MONONUCLEOTIDE ADENYLYLTRANSFERASE"/>
    <property type="match status" value="1"/>
</dbReference>
<dbReference type="GO" id="GO:0000309">
    <property type="term" value="F:nicotinamide-nucleotide adenylyltransferase activity"/>
    <property type="evidence" value="ECO:0007669"/>
    <property type="project" value="TreeGrafter"/>
</dbReference>
<dbReference type="KEGG" id="plon:Pla110_03540"/>
<evidence type="ECO:0000313" key="1">
    <source>
        <dbReference type="EMBL" id="QDU78650.1"/>
    </source>
</evidence>
<gene>
    <name evidence="1" type="primary">nadD_1</name>
    <name evidence="1" type="ORF">Pla110_03540</name>
</gene>
<dbReference type="AlphaFoldDB" id="A0A518CHF6"/>
<reference evidence="1 2" key="1">
    <citation type="submission" date="2019-02" db="EMBL/GenBank/DDBJ databases">
        <title>Deep-cultivation of Planctomycetes and their phenomic and genomic characterization uncovers novel biology.</title>
        <authorList>
            <person name="Wiegand S."/>
            <person name="Jogler M."/>
            <person name="Boedeker C."/>
            <person name="Pinto D."/>
            <person name="Vollmers J."/>
            <person name="Rivas-Marin E."/>
            <person name="Kohn T."/>
            <person name="Peeters S.H."/>
            <person name="Heuer A."/>
            <person name="Rast P."/>
            <person name="Oberbeckmann S."/>
            <person name="Bunk B."/>
            <person name="Jeske O."/>
            <person name="Meyerdierks A."/>
            <person name="Storesund J.E."/>
            <person name="Kallscheuer N."/>
            <person name="Luecker S."/>
            <person name="Lage O.M."/>
            <person name="Pohl T."/>
            <person name="Merkel B.J."/>
            <person name="Hornburger P."/>
            <person name="Mueller R.-W."/>
            <person name="Bruemmer F."/>
            <person name="Labrenz M."/>
            <person name="Spormann A.M."/>
            <person name="Op den Camp H."/>
            <person name="Overmann J."/>
            <person name="Amann R."/>
            <person name="Jetten M.S.M."/>
            <person name="Mascher T."/>
            <person name="Medema M.H."/>
            <person name="Devos D.P."/>
            <person name="Kaster A.-K."/>
            <person name="Ovreas L."/>
            <person name="Rohde M."/>
            <person name="Galperin M.Y."/>
            <person name="Jogler C."/>
        </authorList>
    </citation>
    <scope>NUCLEOTIDE SEQUENCE [LARGE SCALE GENOMIC DNA]</scope>
    <source>
        <strain evidence="1 2">Pla110</strain>
    </source>
</reference>
<keyword evidence="1" id="KW-0808">Transferase</keyword>
<proteinExistence type="predicted"/>
<dbReference type="GO" id="GO:0016887">
    <property type="term" value="F:ATP hydrolysis activity"/>
    <property type="evidence" value="ECO:0007669"/>
    <property type="project" value="TreeGrafter"/>
</dbReference>
<dbReference type="OrthoDB" id="156876at2"/>
<evidence type="ECO:0000313" key="2">
    <source>
        <dbReference type="Proteomes" id="UP000317178"/>
    </source>
</evidence>
<name>A0A518CHF6_9PLAN</name>
<dbReference type="GO" id="GO:0004515">
    <property type="term" value="F:nicotinate-nucleotide adenylyltransferase activity"/>
    <property type="evidence" value="ECO:0007669"/>
    <property type="project" value="UniProtKB-EC"/>
</dbReference>
<dbReference type="SUPFAM" id="SSF52374">
    <property type="entry name" value="Nucleotidylyl transferase"/>
    <property type="match status" value="1"/>
</dbReference>
<accession>A0A518CHF6</accession>
<dbReference type="Proteomes" id="UP000317178">
    <property type="component" value="Chromosome"/>
</dbReference>
<dbReference type="RefSeq" id="WP_144992576.1">
    <property type="nucleotide sequence ID" value="NZ_CP036281.1"/>
</dbReference>
<dbReference type="GO" id="GO:0005737">
    <property type="term" value="C:cytoplasm"/>
    <property type="evidence" value="ECO:0007669"/>
    <property type="project" value="TreeGrafter"/>
</dbReference>
<dbReference type="Gene3D" id="3.40.50.620">
    <property type="entry name" value="HUPs"/>
    <property type="match status" value="1"/>
</dbReference>
<keyword evidence="1" id="KW-0548">Nucleotidyltransferase</keyword>
<sequence length="333" mass="37723">MTPLTFSPRIRWVLLANSPSAELRSLLVESTSPDLISIDGDGHQSLARAMEQFHAVLEPGCLLRMIVPRSLQLAGRDGEAYQLLLLEQSVCRTACWVWESVTADELRQLVHWFHQPEEQPPRAADELYEQVATAELQQLWLGERTRTWVQQSQSLSDEPRPVGLLSGSFNPLHTGHRELKSLAEKRLRGPVHYEMPIRNADKPPLDYLSLFRRLRQFADEPVLLSTAATFQEKSVEMTEVTFIIGADTAIRVVNPRFYGSESDMLFAFEQLRERGCQFLVAPRQIGGTLLEERNVELPTAAKSLFEFIPVAEFCLDISSTELRGSQLHPFGLD</sequence>
<protein>
    <submittedName>
        <fullName evidence="1">Nicotinate-nucleotide adenylyltransferase</fullName>
        <ecNumber evidence="1">2.7.7.18</ecNumber>
    </submittedName>
</protein>
<dbReference type="InterPro" id="IPR014729">
    <property type="entry name" value="Rossmann-like_a/b/a_fold"/>
</dbReference>